<keyword evidence="1" id="KW-0479">Metal-binding</keyword>
<dbReference type="Pfam" id="PF03328">
    <property type="entry name" value="HpcH_HpaI"/>
    <property type="match status" value="1"/>
</dbReference>
<comment type="caution">
    <text evidence="3">The sequence shown here is derived from an EMBL/GenBank/DDBJ whole genome shotgun (WGS) entry which is preliminary data.</text>
</comment>
<organism evidence="3 4">
    <name type="scientific">Acidovorax benzenivorans</name>
    <dbReference type="NCBI Taxonomy" id="2987520"/>
    <lineage>
        <taxon>Bacteria</taxon>
        <taxon>Pseudomonadati</taxon>
        <taxon>Pseudomonadota</taxon>
        <taxon>Betaproteobacteria</taxon>
        <taxon>Burkholderiales</taxon>
        <taxon>Comamonadaceae</taxon>
        <taxon>Acidovorax</taxon>
    </lineage>
</organism>
<protein>
    <submittedName>
        <fullName evidence="3">HpcH/HpaI aldolase/citrate lyase family protein</fullName>
    </submittedName>
</protein>
<dbReference type="InterPro" id="IPR040442">
    <property type="entry name" value="Pyrv_kinase-like_dom_sf"/>
</dbReference>
<dbReference type="EMBL" id="JAPCKI010000003">
    <property type="protein sequence ID" value="MDD2177154.1"/>
    <property type="molecule type" value="Genomic_DNA"/>
</dbReference>
<name>A0ABT5RTY5_9BURK</name>
<evidence type="ECO:0000256" key="1">
    <source>
        <dbReference type="ARBA" id="ARBA00022723"/>
    </source>
</evidence>
<dbReference type="RefSeq" id="WP_274108541.1">
    <property type="nucleotide sequence ID" value="NZ_JAPCKI010000003.1"/>
</dbReference>
<dbReference type="GO" id="GO:0016829">
    <property type="term" value="F:lyase activity"/>
    <property type="evidence" value="ECO:0007669"/>
    <property type="project" value="UniProtKB-KW"/>
</dbReference>
<sequence length="277" mass="29884">MMDFLQITNDPDLARRCDALPGMRLFVDLERHGKAARQTGRNTFISTHQPEDVGRIKAQLQRSQLMVRVNPLHEGTAVELATVLAQGADSVMLPMFQTPDELRAFSRIVAGRAPIVALLETAGALQSLDAWVDAPGLCEVFVGLNDLHLSLSCGFMFEPLAQGLLDRVSARVRAQGLRFGFGGVARLDEGLVPGRDVLAEHLRLGSQAVILSRTFHRPSEPSAAANSFEAEVAVLRQAERDLSARTSQQVAADQLRICNLIGSVAASIAGRTAEGVV</sequence>
<feature type="domain" description="HpcH/HpaI aldolase/citrate lyase" evidence="2">
    <location>
        <begin position="53"/>
        <end position="151"/>
    </location>
</feature>
<evidence type="ECO:0000313" key="4">
    <source>
        <dbReference type="Proteomes" id="UP001148932"/>
    </source>
</evidence>
<dbReference type="Gene3D" id="3.20.20.60">
    <property type="entry name" value="Phosphoenolpyruvate-binding domains"/>
    <property type="match status" value="2"/>
</dbReference>
<proteinExistence type="predicted"/>
<evidence type="ECO:0000313" key="3">
    <source>
        <dbReference type="EMBL" id="MDD2177154.1"/>
    </source>
</evidence>
<keyword evidence="3" id="KW-0456">Lyase</keyword>
<gene>
    <name evidence="3" type="ORF">OIN59_06880</name>
</gene>
<dbReference type="SUPFAM" id="SSF51621">
    <property type="entry name" value="Phosphoenolpyruvate/pyruvate domain"/>
    <property type="match status" value="1"/>
</dbReference>
<dbReference type="InterPro" id="IPR005000">
    <property type="entry name" value="Aldolase/citrate-lyase_domain"/>
</dbReference>
<dbReference type="Proteomes" id="UP001148932">
    <property type="component" value="Unassembled WGS sequence"/>
</dbReference>
<accession>A0ABT5RTY5</accession>
<dbReference type="InterPro" id="IPR015813">
    <property type="entry name" value="Pyrv/PenolPyrv_kinase-like_dom"/>
</dbReference>
<evidence type="ECO:0000259" key="2">
    <source>
        <dbReference type="Pfam" id="PF03328"/>
    </source>
</evidence>
<keyword evidence="4" id="KW-1185">Reference proteome</keyword>
<reference evidence="3" key="1">
    <citation type="submission" date="2022-10" db="EMBL/GenBank/DDBJ databases">
        <title>Description of microaerobic benzene degrading bacteria.</title>
        <authorList>
            <person name="Bedics A."/>
            <person name="Tancsics A."/>
            <person name="Banerjee S."/>
        </authorList>
    </citation>
    <scope>NUCLEOTIDE SEQUENCE</scope>
    <source>
        <strain evidence="3">D2M1</strain>
    </source>
</reference>